<name>A0ABX9RFB5_9ACTN</name>
<organism evidence="9 10">
    <name type="scientific">Micromonospora musae</name>
    <dbReference type="NCBI Taxonomy" id="1894970"/>
    <lineage>
        <taxon>Bacteria</taxon>
        <taxon>Bacillati</taxon>
        <taxon>Actinomycetota</taxon>
        <taxon>Actinomycetes</taxon>
        <taxon>Micromonosporales</taxon>
        <taxon>Micromonosporaceae</taxon>
        <taxon>Micromonospora</taxon>
    </lineage>
</organism>
<evidence type="ECO:0000256" key="6">
    <source>
        <dbReference type="ARBA" id="ARBA00023136"/>
    </source>
</evidence>
<feature type="domain" description="EccD-like transmembrane" evidence="8">
    <location>
        <begin position="143"/>
        <end position="485"/>
    </location>
</feature>
<dbReference type="NCBIfam" id="TIGR03920">
    <property type="entry name" value="T7SS_EccD"/>
    <property type="match status" value="1"/>
</dbReference>
<comment type="similarity">
    <text evidence="2">Belongs to the EccD/Snm4 family.</text>
</comment>
<dbReference type="Gene3D" id="3.10.20.90">
    <property type="entry name" value="Phosphatidylinositol 3-kinase Catalytic Subunit, Chain A, domain 1"/>
    <property type="match status" value="1"/>
</dbReference>
<dbReference type="InterPro" id="IPR006707">
    <property type="entry name" value="T7SS_EccD"/>
</dbReference>
<feature type="transmembrane region" description="Helical" evidence="7">
    <location>
        <begin position="286"/>
        <end position="305"/>
    </location>
</feature>
<dbReference type="Pfam" id="PF19053">
    <property type="entry name" value="EccD"/>
    <property type="match status" value="1"/>
</dbReference>
<evidence type="ECO:0000313" key="9">
    <source>
        <dbReference type="EMBL" id="RKN22379.1"/>
    </source>
</evidence>
<evidence type="ECO:0000256" key="3">
    <source>
        <dbReference type="ARBA" id="ARBA00022475"/>
    </source>
</evidence>
<feature type="transmembrane region" description="Helical" evidence="7">
    <location>
        <begin position="423"/>
        <end position="441"/>
    </location>
</feature>
<evidence type="ECO:0000256" key="7">
    <source>
        <dbReference type="SAM" id="Phobius"/>
    </source>
</evidence>
<evidence type="ECO:0000259" key="8">
    <source>
        <dbReference type="Pfam" id="PF19053"/>
    </source>
</evidence>
<evidence type="ECO:0000313" key="10">
    <source>
        <dbReference type="Proteomes" id="UP000271548"/>
    </source>
</evidence>
<comment type="caution">
    <text evidence="9">The sequence shown here is derived from an EMBL/GenBank/DDBJ whole genome shotgun (WGS) entry which is preliminary data.</text>
</comment>
<keyword evidence="5 7" id="KW-1133">Transmembrane helix</keyword>
<accession>A0ABX9RFB5</accession>
<evidence type="ECO:0000256" key="4">
    <source>
        <dbReference type="ARBA" id="ARBA00022692"/>
    </source>
</evidence>
<dbReference type="Pfam" id="PF08817">
    <property type="entry name" value="YukD"/>
    <property type="match status" value="1"/>
</dbReference>
<gene>
    <name evidence="9" type="primary">eccD</name>
    <name evidence="9" type="ORF">D7147_06785</name>
</gene>
<dbReference type="Proteomes" id="UP000271548">
    <property type="component" value="Unassembled WGS sequence"/>
</dbReference>
<evidence type="ECO:0000256" key="1">
    <source>
        <dbReference type="ARBA" id="ARBA00004651"/>
    </source>
</evidence>
<dbReference type="InterPro" id="IPR044049">
    <property type="entry name" value="EccD_transm"/>
</dbReference>
<keyword evidence="3" id="KW-1003">Cell membrane</keyword>
<evidence type="ECO:0000256" key="5">
    <source>
        <dbReference type="ARBA" id="ARBA00022989"/>
    </source>
</evidence>
<feature type="transmembrane region" description="Helical" evidence="7">
    <location>
        <begin position="397"/>
        <end position="417"/>
    </location>
</feature>
<dbReference type="PIRSF" id="PIRSF017804">
    <property type="entry name" value="Secretion_EccD1"/>
    <property type="match status" value="1"/>
</dbReference>
<protein>
    <submittedName>
        <fullName evidence="9">Type VII secretion integral membrane protein EccD</fullName>
    </submittedName>
</protein>
<keyword evidence="10" id="KW-1185">Reference proteome</keyword>
<feature type="transmembrane region" description="Helical" evidence="7">
    <location>
        <begin position="228"/>
        <end position="250"/>
    </location>
</feature>
<comment type="subcellular location">
    <subcellularLocation>
        <location evidence="1">Cell membrane</location>
        <topology evidence="1">Multi-pass membrane protein</topology>
    </subcellularLocation>
</comment>
<reference evidence="9 10" key="1">
    <citation type="submission" date="2018-09" db="EMBL/GenBank/DDBJ databases">
        <title>Micromonospora sp. nov. MS1-9, isolated from a root of Musa sp.</title>
        <authorList>
            <person name="Kuncharoen N."/>
            <person name="Kudo T."/>
            <person name="Ohkuma M."/>
            <person name="Yuki M."/>
            <person name="Tanasupawat S."/>
        </authorList>
    </citation>
    <scope>NUCLEOTIDE SEQUENCE [LARGE SCALE GENOMIC DNA]</scope>
    <source>
        <strain evidence="9 10">NGC1-4</strain>
    </source>
</reference>
<feature type="transmembrane region" description="Helical" evidence="7">
    <location>
        <begin position="196"/>
        <end position="216"/>
    </location>
</feature>
<feature type="transmembrane region" description="Helical" evidence="7">
    <location>
        <begin position="168"/>
        <end position="189"/>
    </location>
</feature>
<feature type="transmembrane region" description="Helical" evidence="7">
    <location>
        <begin position="462"/>
        <end position="482"/>
    </location>
</feature>
<feature type="transmembrane region" description="Helical" evidence="7">
    <location>
        <begin position="141"/>
        <end position="162"/>
    </location>
</feature>
<sequence length="487" mass="49792">MPSATSSRGKFEPAGFADRRVGMSVTAPAEMCRLVVSGPGRQIEVAVPANVLVADLLPALLHHLGDNLADAGLAHRGWVLQRLGGPPLDEESTVALLGLQDGETVFLRPRADQLPPVDFDDLADGLATGVRTRSGLWRPEMIRWTALGAFVLVAGLGAVTLAMPGPPLARALCAAAVAVLALAGAFGLTRAGADRPFGLASAVTAIGFAGLAGMIAPDLTRDSSPLVVAGPQVFTASVSALVVAALAAVLVGWAGPLFAAVVSCALFAAVGSALTAFVGLDAGQSAAVVAVAATVATVRIPLVAFRLARIRLAPLPTEPEHLQEDIDPEPSEKLLERTAVADRYMTGLYAGAAAAVVGCLLLVAVSGGWAAWTLLGLVALVRLLALRTMTSAWHRLAHALPAVVGVAALTVISLAGAPSLFRLLAPVTLLPLAGALLFLLGRLLPDRRLMPYWARIGDVVQLTATVAMVPVLLAVLGAYAAARALAG</sequence>
<keyword evidence="6 7" id="KW-0472">Membrane</keyword>
<dbReference type="InterPro" id="IPR024962">
    <property type="entry name" value="YukD-like"/>
</dbReference>
<keyword evidence="4 7" id="KW-0812">Transmembrane</keyword>
<dbReference type="EMBL" id="RAZS01000002">
    <property type="protein sequence ID" value="RKN22379.1"/>
    <property type="molecule type" value="Genomic_DNA"/>
</dbReference>
<proteinExistence type="inferred from homology"/>
<feature type="transmembrane region" description="Helical" evidence="7">
    <location>
        <begin position="344"/>
        <end position="363"/>
    </location>
</feature>
<feature type="transmembrane region" description="Helical" evidence="7">
    <location>
        <begin position="257"/>
        <end position="280"/>
    </location>
</feature>
<feature type="transmembrane region" description="Helical" evidence="7">
    <location>
        <begin position="369"/>
        <end position="385"/>
    </location>
</feature>
<evidence type="ECO:0000256" key="2">
    <source>
        <dbReference type="ARBA" id="ARBA00006162"/>
    </source>
</evidence>